<sequence length="515" mass="55803">MTAEETIGIGDVAAAGQATVYDLFHARARHWPEAVALSTGGVTRTYGEMDRRVQCLASAFQAQGLSRGDRIALLSENRFEYAEVQMAAALLGVIVACQNWRLSGAELGHCIELVSPRLVIVSSLFRDAFHAIGVDVESWVLEDDYESLVASASPIAKRPAATPEDGLVILYTSGTTGLPKGALISHRAEIARMTVYRMDFGAGTGDGFVAWAPMFHMGSTDQVLCTLMSGGIVHIIDGLAPREIVAVMQQHTLGWMLLMPGSIEPIVDILEAEKVRVRGIRAVGAMVDLVPRALAMELSRLTGAPYLNSFGSTETGLPPLSGRLMAEGELTGSLSKWPSALADIRLVDEEGRDVPDGTPGEMALRGPTVFSGYWNAPEANASDFRDGRFLMGDMFTRNADGSYDFVDRAKYMIKSGGENIYPAEIERVLLADPRVRDAVVVRKPDARWGEVPVAFVARNGGDLDAAGIEAMCRASLAGYKRPKEVRFVEYDDLPRSTTGKIVRHEIERQLKDEGA</sequence>
<dbReference type="EMBL" id="FODS01000005">
    <property type="protein sequence ID" value="SEO42398.1"/>
    <property type="molecule type" value="Genomic_DNA"/>
</dbReference>
<evidence type="ECO:0000259" key="4">
    <source>
        <dbReference type="Pfam" id="PF13193"/>
    </source>
</evidence>
<dbReference type="SUPFAM" id="SSF56801">
    <property type="entry name" value="Acetyl-CoA synthetase-like"/>
    <property type="match status" value="1"/>
</dbReference>
<dbReference type="Pfam" id="PF13193">
    <property type="entry name" value="AMP-binding_C"/>
    <property type="match status" value="1"/>
</dbReference>
<protein>
    <submittedName>
        <fullName evidence="5">Fatty-acyl-CoA synthase</fullName>
    </submittedName>
</protein>
<gene>
    <name evidence="5" type="ORF">SAMN04490248_10541</name>
</gene>
<keyword evidence="2" id="KW-0436">Ligase</keyword>
<accession>A0A1H8PL14</accession>
<dbReference type="Gene3D" id="3.30.300.30">
    <property type="match status" value="1"/>
</dbReference>
<dbReference type="AlphaFoldDB" id="A0A1H8PL14"/>
<dbReference type="PANTHER" id="PTHR43201:SF5">
    <property type="entry name" value="MEDIUM-CHAIN ACYL-COA LIGASE ACSF2, MITOCHONDRIAL"/>
    <property type="match status" value="1"/>
</dbReference>
<dbReference type="InterPro" id="IPR000873">
    <property type="entry name" value="AMP-dep_synth/lig_dom"/>
</dbReference>
<keyword evidence="6" id="KW-1185">Reference proteome</keyword>
<dbReference type="InterPro" id="IPR042099">
    <property type="entry name" value="ANL_N_sf"/>
</dbReference>
<evidence type="ECO:0000313" key="6">
    <source>
        <dbReference type="Proteomes" id="UP000198893"/>
    </source>
</evidence>
<comment type="similarity">
    <text evidence="1">Belongs to the ATP-dependent AMP-binding enzyme family.</text>
</comment>
<organism evidence="5 6">
    <name type="scientific">Salinihabitans flavidus</name>
    <dbReference type="NCBI Taxonomy" id="569882"/>
    <lineage>
        <taxon>Bacteria</taxon>
        <taxon>Pseudomonadati</taxon>
        <taxon>Pseudomonadota</taxon>
        <taxon>Alphaproteobacteria</taxon>
        <taxon>Rhodobacterales</taxon>
        <taxon>Roseobacteraceae</taxon>
        <taxon>Salinihabitans</taxon>
    </lineage>
</organism>
<reference evidence="5 6" key="1">
    <citation type="submission" date="2016-10" db="EMBL/GenBank/DDBJ databases">
        <authorList>
            <person name="de Groot N.N."/>
        </authorList>
    </citation>
    <scope>NUCLEOTIDE SEQUENCE [LARGE SCALE GENOMIC DNA]</scope>
    <source>
        <strain evidence="5 6">DSM 27842</strain>
    </source>
</reference>
<dbReference type="InterPro" id="IPR025110">
    <property type="entry name" value="AMP-bd_C"/>
</dbReference>
<dbReference type="STRING" id="569882.SAMN04490248_10541"/>
<evidence type="ECO:0000256" key="1">
    <source>
        <dbReference type="ARBA" id="ARBA00006432"/>
    </source>
</evidence>
<evidence type="ECO:0000259" key="3">
    <source>
        <dbReference type="Pfam" id="PF00501"/>
    </source>
</evidence>
<dbReference type="Gene3D" id="3.40.50.12780">
    <property type="entry name" value="N-terminal domain of ligase-like"/>
    <property type="match status" value="1"/>
</dbReference>
<dbReference type="InterPro" id="IPR020845">
    <property type="entry name" value="AMP-binding_CS"/>
</dbReference>
<evidence type="ECO:0000313" key="5">
    <source>
        <dbReference type="EMBL" id="SEO42398.1"/>
    </source>
</evidence>
<evidence type="ECO:0000256" key="2">
    <source>
        <dbReference type="ARBA" id="ARBA00022598"/>
    </source>
</evidence>
<dbReference type="InterPro" id="IPR045851">
    <property type="entry name" value="AMP-bd_C_sf"/>
</dbReference>
<dbReference type="GO" id="GO:0006631">
    <property type="term" value="P:fatty acid metabolic process"/>
    <property type="evidence" value="ECO:0007669"/>
    <property type="project" value="TreeGrafter"/>
</dbReference>
<proteinExistence type="inferred from homology"/>
<dbReference type="GO" id="GO:0031956">
    <property type="term" value="F:medium-chain fatty acid-CoA ligase activity"/>
    <property type="evidence" value="ECO:0007669"/>
    <property type="project" value="TreeGrafter"/>
</dbReference>
<dbReference type="Proteomes" id="UP000198893">
    <property type="component" value="Unassembled WGS sequence"/>
</dbReference>
<dbReference type="RefSeq" id="WP_175483177.1">
    <property type="nucleotide sequence ID" value="NZ_FODS01000005.1"/>
</dbReference>
<name>A0A1H8PL14_9RHOB</name>
<dbReference type="Pfam" id="PF00501">
    <property type="entry name" value="AMP-binding"/>
    <property type="match status" value="1"/>
</dbReference>
<dbReference type="PANTHER" id="PTHR43201">
    <property type="entry name" value="ACYL-COA SYNTHETASE"/>
    <property type="match status" value="1"/>
</dbReference>
<dbReference type="PROSITE" id="PS00455">
    <property type="entry name" value="AMP_BINDING"/>
    <property type="match status" value="1"/>
</dbReference>
<feature type="domain" description="AMP-binding enzyme C-terminal" evidence="4">
    <location>
        <begin position="424"/>
        <end position="500"/>
    </location>
</feature>
<feature type="domain" description="AMP-dependent synthetase/ligase" evidence="3">
    <location>
        <begin position="24"/>
        <end position="374"/>
    </location>
</feature>